<comment type="subunit">
    <text evidence="1">Monomer.</text>
</comment>
<protein>
    <recommendedName>
        <fullName evidence="8">Outer membrane lipoprotein carrier protein LolA</fullName>
    </recommendedName>
</protein>
<sequence>MRILKIYLFLFLSSLSLNCLAQDTIESVMARMKPELAVQIAYQETRYMGLFDEDWQGSGFLYAASPNTLLKQQLKPEIEMMAAEGRLLTYYKPVTQTFHQLQLDESNPMMASLVAFKAMLTGNLVSLRQQYLLKFITSKSSWKLEMTAKEYAEDEAPLKIIMQGLNEQAANNMEVILPDGDRSQYDLSQPQQGLEIQHNLLNLLQTLKNH</sequence>
<dbReference type="InterPro" id="IPR029046">
    <property type="entry name" value="LolA/LolB/LppX"/>
</dbReference>
<evidence type="ECO:0000256" key="5">
    <source>
        <dbReference type="SAM" id="SignalP"/>
    </source>
</evidence>
<dbReference type="STRING" id="1420851.AU255_14365"/>
<evidence type="ECO:0000256" key="1">
    <source>
        <dbReference type="ARBA" id="ARBA00011245"/>
    </source>
</evidence>
<keyword evidence="3 5" id="KW-0732">Signal</keyword>
<gene>
    <name evidence="6" type="ORF">AU255_14365</name>
</gene>
<reference evidence="6 7" key="1">
    <citation type="submission" date="2015-12" db="EMBL/GenBank/DDBJ databases">
        <authorList>
            <person name="Shamseldin A."/>
            <person name="Moawad H."/>
            <person name="Abd El-Rahim W.M."/>
            <person name="Sadowsky M.J."/>
        </authorList>
    </citation>
    <scope>NUCLEOTIDE SEQUENCE [LARGE SCALE GENOMIC DNA]</scope>
    <source>
        <strain evidence="6 7">WF1</strain>
    </source>
</reference>
<dbReference type="GO" id="GO:0015031">
    <property type="term" value="P:protein transport"/>
    <property type="evidence" value="ECO:0007669"/>
    <property type="project" value="UniProtKB-KW"/>
</dbReference>
<evidence type="ECO:0000256" key="4">
    <source>
        <dbReference type="ARBA" id="ARBA00022927"/>
    </source>
</evidence>
<dbReference type="OrthoDB" id="5564633at2"/>
<organism evidence="6 7">
    <name type="scientific">Methyloprofundus sedimenti</name>
    <dbReference type="NCBI Taxonomy" id="1420851"/>
    <lineage>
        <taxon>Bacteria</taxon>
        <taxon>Pseudomonadati</taxon>
        <taxon>Pseudomonadota</taxon>
        <taxon>Gammaproteobacteria</taxon>
        <taxon>Methylococcales</taxon>
        <taxon>Methylococcaceae</taxon>
        <taxon>Methyloprofundus</taxon>
    </lineage>
</organism>
<evidence type="ECO:0000313" key="6">
    <source>
        <dbReference type="EMBL" id="OQK16272.1"/>
    </source>
</evidence>
<name>A0A1V8M410_9GAMM</name>
<dbReference type="Gene3D" id="2.50.20.10">
    <property type="entry name" value="Lipoprotein localisation LolA/LolB/LppX"/>
    <property type="match status" value="1"/>
</dbReference>
<evidence type="ECO:0000256" key="3">
    <source>
        <dbReference type="ARBA" id="ARBA00022729"/>
    </source>
</evidence>
<keyword evidence="7" id="KW-1185">Reference proteome</keyword>
<dbReference type="SUPFAM" id="SSF89392">
    <property type="entry name" value="Prokaryotic lipoproteins and lipoprotein localization factors"/>
    <property type="match status" value="1"/>
</dbReference>
<evidence type="ECO:0000313" key="7">
    <source>
        <dbReference type="Proteomes" id="UP000191980"/>
    </source>
</evidence>
<feature type="signal peptide" evidence="5">
    <location>
        <begin position="1"/>
        <end position="21"/>
    </location>
</feature>
<proteinExistence type="predicted"/>
<keyword evidence="4" id="KW-0653">Protein transport</keyword>
<feature type="chain" id="PRO_5012799776" description="Outer membrane lipoprotein carrier protein LolA" evidence="5">
    <location>
        <begin position="22"/>
        <end position="210"/>
    </location>
</feature>
<accession>A0A1V8M410</accession>
<dbReference type="Proteomes" id="UP000191980">
    <property type="component" value="Unassembled WGS sequence"/>
</dbReference>
<evidence type="ECO:0008006" key="8">
    <source>
        <dbReference type="Google" id="ProtNLM"/>
    </source>
</evidence>
<comment type="caution">
    <text evidence="6">The sequence shown here is derived from an EMBL/GenBank/DDBJ whole genome shotgun (WGS) entry which is preliminary data.</text>
</comment>
<keyword evidence="2" id="KW-0813">Transport</keyword>
<dbReference type="RefSeq" id="WP_080523650.1">
    <property type="nucleotide sequence ID" value="NZ_LPUF01000002.1"/>
</dbReference>
<dbReference type="AlphaFoldDB" id="A0A1V8M410"/>
<evidence type="ECO:0000256" key="2">
    <source>
        <dbReference type="ARBA" id="ARBA00022448"/>
    </source>
</evidence>
<dbReference type="EMBL" id="LPUF01000002">
    <property type="protein sequence ID" value="OQK16272.1"/>
    <property type="molecule type" value="Genomic_DNA"/>
</dbReference>